<dbReference type="AlphaFoldDB" id="A0A9N9GEZ6"/>
<keyword evidence="2" id="KW-1185">Reference proteome</keyword>
<proteinExistence type="predicted"/>
<evidence type="ECO:0000313" key="1">
    <source>
        <dbReference type="EMBL" id="CAG8597378.1"/>
    </source>
</evidence>
<name>A0A9N9GEZ6_9GLOM</name>
<protein>
    <submittedName>
        <fullName evidence="1">1453_t:CDS:1</fullName>
    </submittedName>
</protein>
<dbReference type="Proteomes" id="UP000789831">
    <property type="component" value="Unassembled WGS sequence"/>
</dbReference>
<evidence type="ECO:0000313" key="2">
    <source>
        <dbReference type="Proteomes" id="UP000789831"/>
    </source>
</evidence>
<comment type="caution">
    <text evidence="1">The sequence shown here is derived from an EMBL/GenBank/DDBJ whole genome shotgun (WGS) entry which is preliminary data.</text>
</comment>
<feature type="non-terminal residue" evidence="1">
    <location>
        <position position="57"/>
    </location>
</feature>
<reference evidence="1" key="1">
    <citation type="submission" date="2021-06" db="EMBL/GenBank/DDBJ databases">
        <authorList>
            <person name="Kallberg Y."/>
            <person name="Tangrot J."/>
            <person name="Rosling A."/>
        </authorList>
    </citation>
    <scope>NUCLEOTIDE SEQUENCE</scope>
    <source>
        <strain evidence="1">MT106</strain>
    </source>
</reference>
<accession>A0A9N9GEZ6</accession>
<organism evidence="1 2">
    <name type="scientific">Ambispora gerdemannii</name>
    <dbReference type="NCBI Taxonomy" id="144530"/>
    <lineage>
        <taxon>Eukaryota</taxon>
        <taxon>Fungi</taxon>
        <taxon>Fungi incertae sedis</taxon>
        <taxon>Mucoromycota</taxon>
        <taxon>Glomeromycotina</taxon>
        <taxon>Glomeromycetes</taxon>
        <taxon>Archaeosporales</taxon>
        <taxon>Ambisporaceae</taxon>
        <taxon>Ambispora</taxon>
    </lineage>
</organism>
<gene>
    <name evidence="1" type="ORF">AGERDE_LOCUS8919</name>
</gene>
<sequence>MKVDFCWFPADAIKRERNNEYDISQTAAKSPIRELSFRLAFYTYFTGLDSPLVEGIF</sequence>
<dbReference type="EMBL" id="CAJVPL010002048">
    <property type="protein sequence ID" value="CAG8597378.1"/>
    <property type="molecule type" value="Genomic_DNA"/>
</dbReference>